<evidence type="ECO:0000256" key="1">
    <source>
        <dbReference type="SAM" id="SignalP"/>
    </source>
</evidence>
<dbReference type="InterPro" id="IPR029058">
    <property type="entry name" value="AB_hydrolase_fold"/>
</dbReference>
<evidence type="ECO:0000259" key="2">
    <source>
        <dbReference type="SMART" id="SM00089"/>
    </source>
</evidence>
<dbReference type="SUPFAM" id="SSF49299">
    <property type="entry name" value="PKD domain"/>
    <property type="match status" value="4"/>
</dbReference>
<dbReference type="InterPro" id="IPR022409">
    <property type="entry name" value="PKD/Chitinase_dom"/>
</dbReference>
<dbReference type="SUPFAM" id="SSF53474">
    <property type="entry name" value="alpha/beta-Hydrolases"/>
    <property type="match status" value="1"/>
</dbReference>
<keyword evidence="1" id="KW-0732">Signal</keyword>
<name>A0ABS5VW98_9BACT</name>
<proteinExistence type="predicted"/>
<dbReference type="RefSeq" id="WP_254155739.1">
    <property type="nucleotide sequence ID" value="NZ_JAHESD010000064.1"/>
</dbReference>
<organism evidence="3 4">
    <name type="scientific">Chryseosolibacter indicus</name>
    <dbReference type="NCBI Taxonomy" id="2782351"/>
    <lineage>
        <taxon>Bacteria</taxon>
        <taxon>Pseudomonadati</taxon>
        <taxon>Bacteroidota</taxon>
        <taxon>Cytophagia</taxon>
        <taxon>Cytophagales</taxon>
        <taxon>Chryseotaleaceae</taxon>
        <taxon>Chryseosolibacter</taxon>
    </lineage>
</organism>
<dbReference type="Gene3D" id="3.40.50.1820">
    <property type="entry name" value="alpha/beta hydrolase"/>
    <property type="match status" value="1"/>
</dbReference>
<dbReference type="InterPro" id="IPR003140">
    <property type="entry name" value="PLipase/COase/thioEstase"/>
</dbReference>
<keyword evidence="4" id="KW-1185">Reference proteome</keyword>
<dbReference type="Pfam" id="PF22352">
    <property type="entry name" value="K319L-like_PKD"/>
    <property type="match status" value="4"/>
</dbReference>
<evidence type="ECO:0000313" key="3">
    <source>
        <dbReference type="EMBL" id="MBT1705705.1"/>
    </source>
</evidence>
<feature type="chain" id="PRO_5046386298" evidence="1">
    <location>
        <begin position="26"/>
        <end position="644"/>
    </location>
</feature>
<protein>
    <submittedName>
        <fullName evidence="3">PKD domain-containing protein</fullName>
    </submittedName>
</protein>
<dbReference type="PANTHER" id="PTHR46182:SF2">
    <property type="entry name" value="FI19480P1"/>
    <property type="match status" value="1"/>
</dbReference>
<feature type="domain" description="PKD/Chitinase" evidence="2">
    <location>
        <begin position="457"/>
        <end position="544"/>
    </location>
</feature>
<gene>
    <name evidence="3" type="ORF">KK060_20610</name>
</gene>
<dbReference type="InterPro" id="IPR035986">
    <property type="entry name" value="PKD_dom_sf"/>
</dbReference>
<feature type="domain" description="PKD/Chitinase" evidence="2">
    <location>
        <begin position="546"/>
        <end position="636"/>
    </location>
</feature>
<dbReference type="Proteomes" id="UP000772618">
    <property type="component" value="Unassembled WGS sequence"/>
</dbReference>
<accession>A0ABS5VW98</accession>
<dbReference type="PANTHER" id="PTHR46182">
    <property type="entry name" value="FI19480P1"/>
    <property type="match status" value="1"/>
</dbReference>
<sequence>MNRRFTLKFFYGLVLASTLFFKLSAQQVFKTTTTSVIPYLEYLPQDYSTNTNKYPIVFFLHGIGERGPNSTDPTVLDDYIQNVAKHGPPKHVKAGYQFPFILISPQLKNNNSTWPSSYVMEVIEYCRTYLRIDERRIYLTGLSLGGGGTWWTAQDYPEFFAAIAPVCGGYNSTAKACGIANADLPVWAFHGDKDTTVPLSKSQNMVNAINNCVPQTSNLAKLTIYTGVAHNAWDYAYKTDNSLHDPNVFQWLMSFTNTQNNDNKIPVANAGTDKIINVTSTTLTGSATDADGTIASYAWTQMSGPTATVSNASTATLSLSNLSVGEYVFRLRVKDNSGNTDSDYVKLTVEENVNTAPKANAGKDITITLPVNSVVIKGSATDADGTIATYKWTKVRGPVSLTLANATTSSLTTSSLVEGSYVFRLTVTDNKGATHYDDMLVKVNPFVSSVVVPIAPTVTAGADKAINLPTSSTSFTGSATDIDGTVKSYIWTKVSGPACTMTNTTTTTLKVQGLVLGTYVFRLTATDNGGNQGSDEVKLTVNAPPAANAGADKTVMLPLLSTLTLEGKATDIDGSITKYVWSKYSGPNFITERNTSSTPTFKIVQMNEGTYVFKFAVTDNLGATTFDYVTVNAVAATEPTSYLR</sequence>
<dbReference type="InterPro" id="IPR029865">
    <property type="entry name" value="KIAA0319-like"/>
</dbReference>
<dbReference type="InterPro" id="IPR013783">
    <property type="entry name" value="Ig-like_fold"/>
</dbReference>
<comment type="caution">
    <text evidence="3">The sequence shown here is derived from an EMBL/GenBank/DDBJ whole genome shotgun (WGS) entry which is preliminary data.</text>
</comment>
<evidence type="ECO:0000313" key="4">
    <source>
        <dbReference type="Proteomes" id="UP000772618"/>
    </source>
</evidence>
<dbReference type="EMBL" id="JAHESD010000064">
    <property type="protein sequence ID" value="MBT1705705.1"/>
    <property type="molecule type" value="Genomic_DNA"/>
</dbReference>
<dbReference type="SMART" id="SM00089">
    <property type="entry name" value="PKD"/>
    <property type="match status" value="4"/>
</dbReference>
<feature type="domain" description="PKD/Chitinase" evidence="2">
    <location>
        <begin position="358"/>
        <end position="446"/>
    </location>
</feature>
<dbReference type="Pfam" id="PF02230">
    <property type="entry name" value="Abhydrolase_2"/>
    <property type="match status" value="1"/>
</dbReference>
<feature type="signal peptide" evidence="1">
    <location>
        <begin position="1"/>
        <end position="25"/>
    </location>
</feature>
<reference evidence="3 4" key="1">
    <citation type="submission" date="2021-05" db="EMBL/GenBank/DDBJ databases">
        <title>A Polyphasic approach of four new species of the genus Ohtaekwangia: Ohtaekwangia histidinii sp. nov., Ohtaekwangia cretensis sp. nov., Ohtaekwangia indiensis sp. nov., Ohtaekwangia reichenbachii sp. nov. from diverse environment.</title>
        <authorList>
            <person name="Octaviana S."/>
        </authorList>
    </citation>
    <scope>NUCLEOTIDE SEQUENCE [LARGE SCALE GENOMIC DNA]</scope>
    <source>
        <strain evidence="3 4">PWU20</strain>
    </source>
</reference>
<feature type="domain" description="PKD/Chitinase" evidence="2">
    <location>
        <begin position="267"/>
        <end position="352"/>
    </location>
</feature>
<dbReference type="Gene3D" id="2.60.40.10">
    <property type="entry name" value="Immunoglobulins"/>
    <property type="match status" value="4"/>
</dbReference>